<dbReference type="PROSITE" id="PS50011">
    <property type="entry name" value="PROTEIN_KINASE_DOM"/>
    <property type="match status" value="1"/>
</dbReference>
<evidence type="ECO:0000313" key="3">
    <source>
        <dbReference type="EMBL" id="EPT00389.1"/>
    </source>
</evidence>
<dbReference type="eggNOG" id="ENOG502SHBQ">
    <property type="taxonomic scope" value="Eukaryota"/>
</dbReference>
<dbReference type="InterPro" id="IPR000719">
    <property type="entry name" value="Prot_kinase_dom"/>
</dbReference>
<name>S8EAU7_FOMSC</name>
<dbReference type="SUPFAM" id="SSF56112">
    <property type="entry name" value="Protein kinase-like (PK-like)"/>
    <property type="match status" value="1"/>
</dbReference>
<evidence type="ECO:0000313" key="4">
    <source>
        <dbReference type="Proteomes" id="UP000015241"/>
    </source>
</evidence>
<evidence type="ECO:0000259" key="2">
    <source>
        <dbReference type="PROSITE" id="PS50011"/>
    </source>
</evidence>
<dbReference type="PANTHER" id="PTHR44167:SF24">
    <property type="entry name" value="SERINE_THREONINE-PROTEIN KINASE CHK2"/>
    <property type="match status" value="1"/>
</dbReference>
<dbReference type="HOGENOM" id="CLU_044121_2_1_1"/>
<dbReference type="GO" id="GO:0005524">
    <property type="term" value="F:ATP binding"/>
    <property type="evidence" value="ECO:0007669"/>
    <property type="project" value="InterPro"/>
</dbReference>
<dbReference type="STRING" id="743788.S8EAU7"/>
<sequence>MATVQGGNCKEGSTGASQIDASISDDERFSQLAPYELSWTRRQPFLQSRGYMLRPRYRPGWVPSWRITGARPIDCEDSNVHVYPHVIDATRISDGKLVTIKCVTTGCLEMRIAMMLGMPPLSEDPTNHCVSLLDVFEDAANTNVSYIVMPFLRDFDNPPFECVEDVLDFGEQLLEGLAFLHKNGVAHRDCASPNIMMDGNPLFPQGFHPIYDTSLPDGHGLSWPMSRSHFPVQYYYIDFSISVYIPPDVGPKLAVGVFGRDQDPPELSDVVPYDPFKLDVFILGNVFRKEFYDKYNNVGFLRPIAELMTRSDPDRRPDAAEALQQWRVARRKVPYLQRRWRLRRRDEPLVLGLGSDNIYLMTLATHWITGSKYTNNILQE</sequence>
<gene>
    <name evidence="3" type="ORF">FOMPIDRAFT_1049710</name>
</gene>
<dbReference type="GO" id="GO:0004674">
    <property type="term" value="F:protein serine/threonine kinase activity"/>
    <property type="evidence" value="ECO:0007669"/>
    <property type="project" value="TreeGrafter"/>
</dbReference>
<dbReference type="OrthoDB" id="5987198at2759"/>
<dbReference type="GO" id="GO:0044773">
    <property type="term" value="P:mitotic DNA damage checkpoint signaling"/>
    <property type="evidence" value="ECO:0007669"/>
    <property type="project" value="TreeGrafter"/>
</dbReference>
<dbReference type="GO" id="GO:0005634">
    <property type="term" value="C:nucleus"/>
    <property type="evidence" value="ECO:0007669"/>
    <property type="project" value="TreeGrafter"/>
</dbReference>
<dbReference type="EMBL" id="KE504149">
    <property type="protein sequence ID" value="EPT00389.1"/>
    <property type="molecule type" value="Genomic_DNA"/>
</dbReference>
<dbReference type="Proteomes" id="UP000015241">
    <property type="component" value="Unassembled WGS sequence"/>
</dbReference>
<dbReference type="InterPro" id="IPR011009">
    <property type="entry name" value="Kinase-like_dom_sf"/>
</dbReference>
<dbReference type="Gene3D" id="1.10.510.10">
    <property type="entry name" value="Transferase(Phosphotransferase) domain 1"/>
    <property type="match status" value="1"/>
</dbReference>
<dbReference type="PANTHER" id="PTHR44167">
    <property type="entry name" value="OVARIAN-SPECIFIC SERINE/THREONINE-PROTEIN KINASE LOK-RELATED"/>
    <property type="match status" value="1"/>
</dbReference>
<accession>S8EAU7</accession>
<feature type="region of interest" description="Disordered" evidence="1">
    <location>
        <begin position="1"/>
        <end position="21"/>
    </location>
</feature>
<proteinExistence type="predicted"/>
<feature type="domain" description="Protein kinase" evidence="2">
    <location>
        <begin position="72"/>
        <end position="380"/>
    </location>
</feature>
<protein>
    <recommendedName>
        <fullName evidence="2">Protein kinase domain-containing protein</fullName>
    </recommendedName>
</protein>
<evidence type="ECO:0000256" key="1">
    <source>
        <dbReference type="SAM" id="MobiDB-lite"/>
    </source>
</evidence>
<organism evidence="3 4">
    <name type="scientific">Fomitopsis schrenkii</name>
    <name type="common">Brown rot fungus</name>
    <dbReference type="NCBI Taxonomy" id="2126942"/>
    <lineage>
        <taxon>Eukaryota</taxon>
        <taxon>Fungi</taxon>
        <taxon>Dikarya</taxon>
        <taxon>Basidiomycota</taxon>
        <taxon>Agaricomycotina</taxon>
        <taxon>Agaricomycetes</taxon>
        <taxon>Polyporales</taxon>
        <taxon>Fomitopsis</taxon>
    </lineage>
</organism>
<reference evidence="3 4" key="1">
    <citation type="journal article" date="2012" name="Science">
        <title>The Paleozoic origin of enzymatic lignin decomposition reconstructed from 31 fungal genomes.</title>
        <authorList>
            <person name="Floudas D."/>
            <person name="Binder M."/>
            <person name="Riley R."/>
            <person name="Barry K."/>
            <person name="Blanchette R.A."/>
            <person name="Henrissat B."/>
            <person name="Martinez A.T."/>
            <person name="Otillar R."/>
            <person name="Spatafora J.W."/>
            <person name="Yadav J.S."/>
            <person name="Aerts A."/>
            <person name="Benoit I."/>
            <person name="Boyd A."/>
            <person name="Carlson A."/>
            <person name="Copeland A."/>
            <person name="Coutinho P.M."/>
            <person name="de Vries R.P."/>
            <person name="Ferreira P."/>
            <person name="Findley K."/>
            <person name="Foster B."/>
            <person name="Gaskell J."/>
            <person name="Glotzer D."/>
            <person name="Gorecki P."/>
            <person name="Heitman J."/>
            <person name="Hesse C."/>
            <person name="Hori C."/>
            <person name="Igarashi K."/>
            <person name="Jurgens J.A."/>
            <person name="Kallen N."/>
            <person name="Kersten P."/>
            <person name="Kohler A."/>
            <person name="Kuees U."/>
            <person name="Kumar T.K.A."/>
            <person name="Kuo A."/>
            <person name="LaButti K."/>
            <person name="Larrondo L.F."/>
            <person name="Lindquist E."/>
            <person name="Ling A."/>
            <person name="Lombard V."/>
            <person name="Lucas S."/>
            <person name="Lundell T."/>
            <person name="Martin R."/>
            <person name="McLaughlin D.J."/>
            <person name="Morgenstern I."/>
            <person name="Morin E."/>
            <person name="Murat C."/>
            <person name="Nagy L.G."/>
            <person name="Nolan M."/>
            <person name="Ohm R.A."/>
            <person name="Patyshakuliyeva A."/>
            <person name="Rokas A."/>
            <person name="Ruiz-Duenas F.J."/>
            <person name="Sabat G."/>
            <person name="Salamov A."/>
            <person name="Samejima M."/>
            <person name="Schmutz J."/>
            <person name="Slot J.C."/>
            <person name="St John F."/>
            <person name="Stenlid J."/>
            <person name="Sun H."/>
            <person name="Sun S."/>
            <person name="Syed K."/>
            <person name="Tsang A."/>
            <person name="Wiebenga A."/>
            <person name="Young D."/>
            <person name="Pisabarro A."/>
            <person name="Eastwood D.C."/>
            <person name="Martin F."/>
            <person name="Cullen D."/>
            <person name="Grigoriev I.V."/>
            <person name="Hibbett D.S."/>
        </authorList>
    </citation>
    <scope>NUCLEOTIDE SEQUENCE</scope>
    <source>
        <strain evidence="4">FP-58527</strain>
    </source>
</reference>
<keyword evidence="4" id="KW-1185">Reference proteome</keyword>
<dbReference type="InParanoid" id="S8EAU7"/>
<dbReference type="AlphaFoldDB" id="S8EAU7"/>
<dbReference type="SMART" id="SM00220">
    <property type="entry name" value="S_TKc"/>
    <property type="match status" value="1"/>
</dbReference>